<feature type="compositionally biased region" description="Basic and acidic residues" evidence="6">
    <location>
        <begin position="509"/>
        <end position="519"/>
    </location>
</feature>
<dbReference type="OrthoDB" id="5599552at2759"/>
<feature type="region of interest" description="Disordered" evidence="6">
    <location>
        <begin position="273"/>
        <end position="394"/>
    </location>
</feature>
<dbReference type="OMA" id="KPNSYMD"/>
<dbReference type="HOGENOM" id="CLU_034766_1_0_1"/>
<dbReference type="GO" id="GO:0005634">
    <property type="term" value="C:nucleus"/>
    <property type="evidence" value="ECO:0007669"/>
    <property type="project" value="UniProtKB-SubCell"/>
</dbReference>
<dbReference type="Pfam" id="PF11754">
    <property type="entry name" value="Velvet"/>
    <property type="match status" value="2"/>
</dbReference>
<keyword evidence="5" id="KW-0539">Nucleus</keyword>
<dbReference type="Gene3D" id="2.60.40.3960">
    <property type="entry name" value="Velvet domain"/>
    <property type="match status" value="1"/>
</dbReference>
<dbReference type="GO" id="GO:0030435">
    <property type="term" value="P:sporulation resulting in formation of a cellular spore"/>
    <property type="evidence" value="ECO:0007669"/>
    <property type="project" value="UniProtKB-KW"/>
</dbReference>
<dbReference type="KEGG" id="glz:GLAREA_02943"/>
<dbReference type="InterPro" id="IPR038491">
    <property type="entry name" value="Velvet_dom_sf"/>
</dbReference>
<dbReference type="PROSITE" id="PS51821">
    <property type="entry name" value="VELVET"/>
    <property type="match status" value="1"/>
</dbReference>
<evidence type="ECO:0000256" key="4">
    <source>
        <dbReference type="ARBA" id="ARBA00023163"/>
    </source>
</evidence>
<keyword evidence="3" id="KW-0805">Transcription regulation</keyword>
<evidence type="ECO:0000256" key="2">
    <source>
        <dbReference type="ARBA" id="ARBA00022969"/>
    </source>
</evidence>
<evidence type="ECO:0000256" key="3">
    <source>
        <dbReference type="ARBA" id="ARBA00023015"/>
    </source>
</evidence>
<dbReference type="eggNOG" id="ENOG502RYQD">
    <property type="taxonomic scope" value="Eukaryota"/>
</dbReference>
<dbReference type="Proteomes" id="UP000016922">
    <property type="component" value="Unassembled WGS sequence"/>
</dbReference>
<feature type="region of interest" description="Disordered" evidence="6">
    <location>
        <begin position="497"/>
        <end position="519"/>
    </location>
</feature>
<dbReference type="AlphaFoldDB" id="S3CPE5"/>
<keyword evidence="9" id="KW-1185">Reference proteome</keyword>
<comment type="subcellular location">
    <subcellularLocation>
        <location evidence="1">Nucleus</location>
    </subcellularLocation>
</comment>
<accession>S3CPE5</accession>
<evidence type="ECO:0000313" key="9">
    <source>
        <dbReference type="Proteomes" id="UP000016922"/>
    </source>
</evidence>
<evidence type="ECO:0000259" key="7">
    <source>
        <dbReference type="PROSITE" id="PS51821"/>
    </source>
</evidence>
<gene>
    <name evidence="8" type="ORF">GLAREA_02943</name>
</gene>
<feature type="compositionally biased region" description="Low complexity" evidence="6">
    <location>
        <begin position="282"/>
        <end position="295"/>
    </location>
</feature>
<feature type="compositionally biased region" description="Polar residues" evidence="6">
    <location>
        <begin position="210"/>
        <end position="232"/>
    </location>
</feature>
<name>S3CPE5_GLAL2</name>
<feature type="compositionally biased region" description="Polar residues" evidence="6">
    <location>
        <begin position="368"/>
        <end position="392"/>
    </location>
</feature>
<feature type="compositionally biased region" description="Polar residues" evidence="6">
    <location>
        <begin position="308"/>
        <end position="319"/>
    </location>
</feature>
<keyword evidence="4" id="KW-0804">Transcription</keyword>
<evidence type="ECO:0000256" key="5">
    <source>
        <dbReference type="ARBA" id="ARBA00023242"/>
    </source>
</evidence>
<feature type="compositionally biased region" description="Basic and acidic residues" evidence="6">
    <location>
        <begin position="234"/>
        <end position="247"/>
    </location>
</feature>
<dbReference type="EMBL" id="KE145370">
    <property type="protein sequence ID" value="EPE27029.1"/>
    <property type="molecule type" value="Genomic_DNA"/>
</dbReference>
<reference evidence="8 9" key="1">
    <citation type="journal article" date="2013" name="BMC Genomics">
        <title>Genomics-driven discovery of the pneumocandin biosynthetic gene cluster in the fungus Glarea lozoyensis.</title>
        <authorList>
            <person name="Chen L."/>
            <person name="Yue Q."/>
            <person name="Zhang X."/>
            <person name="Xiang M."/>
            <person name="Wang C."/>
            <person name="Li S."/>
            <person name="Che Y."/>
            <person name="Ortiz-Lopez F.J."/>
            <person name="Bills G.F."/>
            <person name="Liu X."/>
            <person name="An Z."/>
        </authorList>
    </citation>
    <scope>NUCLEOTIDE SEQUENCE [LARGE SCALE GENOMIC DNA]</scope>
    <source>
        <strain evidence="9">ATCC 20868 / MF5171</strain>
    </source>
</reference>
<dbReference type="PANTHER" id="PTHR33572:SF18">
    <property type="entry name" value="SPORE DEVELOPMENT REGULATOR VOSA"/>
    <property type="match status" value="1"/>
</dbReference>
<organism evidence="8 9">
    <name type="scientific">Glarea lozoyensis (strain ATCC 20868 / MF5171)</name>
    <dbReference type="NCBI Taxonomy" id="1116229"/>
    <lineage>
        <taxon>Eukaryota</taxon>
        <taxon>Fungi</taxon>
        <taxon>Dikarya</taxon>
        <taxon>Ascomycota</taxon>
        <taxon>Pezizomycotina</taxon>
        <taxon>Leotiomycetes</taxon>
        <taxon>Helotiales</taxon>
        <taxon>Helotiaceae</taxon>
        <taxon>Glarea</taxon>
    </lineage>
</organism>
<feature type="compositionally biased region" description="Polar residues" evidence="6">
    <location>
        <begin position="328"/>
        <end position="351"/>
    </location>
</feature>
<proteinExistence type="predicted"/>
<dbReference type="RefSeq" id="XP_008086219.1">
    <property type="nucleotide sequence ID" value="XM_008088028.1"/>
</dbReference>
<sequence>MSVVQSTHQFADAATARIQGLRSEHCELHIRQKPLHAKVAVGKEKDRKPVDPPPIIQLIISPQSDPSQNYLQSPYFFMSCNLVGASEGNLPSGPLGTALAGTLVSSLHRLKDSSNNDGAFFVFGDLSIKLEGTFRLQFNLYEMRDKECFHIQSTQSDPFIVHPQKTFPGMSESTFLTRSFSDQGVRLRLRKEPRTLLKKRGPASDDYQPRQYNPRSSNTSTRPQQSRTQSFGQERQEEQESSRQSHVEPIETTNLPIHQQAHVQPAAYDARPVGASRPYTHQSQQSSISLGSSYSDEGPNKRPRTGSEHSSTYSQQLSPQDAYPPRNFDQSYPNSFASPTGTYNNSGNFTFVSPPPSGISSREPYFSQRINTQPGHSPSFDQSSHRSPQSAHFPQAPQIHPLRYQQSLPHMGGHMGTSPTQRGAYDSYGPRTQMTPALGQLAMGPPQFGRMNTSPTTYSPTGTSMGAMGRAREYEFPLQQLQHVSTASLVGNLMSSSAPHETSISAPGELERLDQSQAF</sequence>
<dbReference type="InterPro" id="IPR037525">
    <property type="entry name" value="Velvet_dom"/>
</dbReference>
<dbReference type="InterPro" id="IPR021740">
    <property type="entry name" value="Velvet"/>
</dbReference>
<feature type="domain" description="Velvet" evidence="7">
    <location>
        <begin position="20"/>
        <end position="190"/>
    </location>
</feature>
<protein>
    <recommendedName>
        <fullName evidence="7">Velvet domain-containing protein</fullName>
    </recommendedName>
</protein>
<evidence type="ECO:0000256" key="6">
    <source>
        <dbReference type="SAM" id="MobiDB-lite"/>
    </source>
</evidence>
<feature type="region of interest" description="Disordered" evidence="6">
    <location>
        <begin position="189"/>
        <end position="247"/>
    </location>
</feature>
<evidence type="ECO:0000256" key="1">
    <source>
        <dbReference type="ARBA" id="ARBA00004123"/>
    </source>
</evidence>
<dbReference type="PANTHER" id="PTHR33572">
    <property type="entry name" value="SPORE DEVELOPMENT REGULATOR VOSA"/>
    <property type="match status" value="1"/>
</dbReference>
<evidence type="ECO:0000313" key="8">
    <source>
        <dbReference type="EMBL" id="EPE27029.1"/>
    </source>
</evidence>
<dbReference type="GeneID" id="19461999"/>
<keyword evidence="2" id="KW-0749">Sporulation</keyword>